<accession>A0ABR1DBE4</accession>
<evidence type="ECO:0000313" key="2">
    <source>
        <dbReference type="Proteomes" id="UP001303046"/>
    </source>
</evidence>
<evidence type="ECO:0000313" key="1">
    <source>
        <dbReference type="EMBL" id="KAK6747809.1"/>
    </source>
</evidence>
<dbReference type="Proteomes" id="UP001303046">
    <property type="component" value="Unassembled WGS sequence"/>
</dbReference>
<comment type="caution">
    <text evidence="1">The sequence shown here is derived from an EMBL/GenBank/DDBJ whole genome shotgun (WGS) entry which is preliminary data.</text>
</comment>
<gene>
    <name evidence="1" type="primary">Necator_chrIV.g14083</name>
    <name evidence="1" type="ORF">RB195_000789</name>
</gene>
<protein>
    <submittedName>
        <fullName evidence="1">Uncharacterized protein</fullName>
    </submittedName>
</protein>
<dbReference type="EMBL" id="JAVFWL010000004">
    <property type="protein sequence ID" value="KAK6747809.1"/>
    <property type="molecule type" value="Genomic_DNA"/>
</dbReference>
<keyword evidence="2" id="KW-1185">Reference proteome</keyword>
<sequence length="111" mass="12653">MFPCSKHTPVVQHYSCDTYSTNFYMAAEYYMRYFQVASSDVTAIMTTLRGCKARLTSAVNSNYPSVFRSDAHPALQLAALQRRIEDMENNKTSIEIVLETFQWGHEHASSS</sequence>
<proteinExistence type="predicted"/>
<organism evidence="1 2">
    <name type="scientific">Necator americanus</name>
    <name type="common">Human hookworm</name>
    <dbReference type="NCBI Taxonomy" id="51031"/>
    <lineage>
        <taxon>Eukaryota</taxon>
        <taxon>Metazoa</taxon>
        <taxon>Ecdysozoa</taxon>
        <taxon>Nematoda</taxon>
        <taxon>Chromadorea</taxon>
        <taxon>Rhabditida</taxon>
        <taxon>Rhabditina</taxon>
        <taxon>Rhabditomorpha</taxon>
        <taxon>Strongyloidea</taxon>
        <taxon>Ancylostomatidae</taxon>
        <taxon>Bunostominae</taxon>
        <taxon>Necator</taxon>
    </lineage>
</organism>
<reference evidence="1 2" key="1">
    <citation type="submission" date="2023-08" db="EMBL/GenBank/DDBJ databases">
        <title>A Necator americanus chromosomal reference genome.</title>
        <authorList>
            <person name="Ilik V."/>
            <person name="Petrzelkova K.J."/>
            <person name="Pardy F."/>
            <person name="Fuh T."/>
            <person name="Niatou-Singa F.S."/>
            <person name="Gouil Q."/>
            <person name="Baker L."/>
            <person name="Ritchie M.E."/>
            <person name="Jex A.R."/>
            <person name="Gazzola D."/>
            <person name="Li H."/>
            <person name="Toshio Fujiwara R."/>
            <person name="Zhan B."/>
            <person name="Aroian R.V."/>
            <person name="Pafco B."/>
            <person name="Schwarz E.M."/>
        </authorList>
    </citation>
    <scope>NUCLEOTIDE SEQUENCE [LARGE SCALE GENOMIC DNA]</scope>
    <source>
        <strain evidence="1 2">Aroian</strain>
        <tissue evidence="1">Whole animal</tissue>
    </source>
</reference>
<name>A0ABR1DBE4_NECAM</name>